<evidence type="ECO:0000256" key="9">
    <source>
        <dbReference type="ARBA" id="ARBA00023169"/>
    </source>
</evidence>
<evidence type="ECO:0000256" key="1">
    <source>
        <dbReference type="ARBA" id="ARBA00004141"/>
    </source>
</evidence>
<evidence type="ECO:0000256" key="2">
    <source>
        <dbReference type="ARBA" id="ARBA00004236"/>
    </source>
</evidence>
<evidence type="ECO:0000256" key="5">
    <source>
        <dbReference type="ARBA" id="ARBA00022679"/>
    </source>
</evidence>
<feature type="transmembrane region" description="Helical" evidence="10">
    <location>
        <begin position="292"/>
        <end position="317"/>
    </location>
</feature>
<dbReference type="InterPro" id="IPR017472">
    <property type="entry name" value="Undecaprenyl-P_galact_Ptfrase"/>
</dbReference>
<feature type="transmembrane region" description="Helical" evidence="10">
    <location>
        <begin position="47"/>
        <end position="67"/>
    </location>
</feature>
<organism evidence="12 13">
    <name type="scientific">Novacetimonas hansenii</name>
    <name type="common">Komagataeibacter hansenii</name>
    <dbReference type="NCBI Taxonomy" id="436"/>
    <lineage>
        <taxon>Bacteria</taxon>
        <taxon>Pseudomonadati</taxon>
        <taxon>Pseudomonadota</taxon>
        <taxon>Alphaproteobacteria</taxon>
        <taxon>Acetobacterales</taxon>
        <taxon>Acetobacteraceae</taxon>
        <taxon>Novacetimonas</taxon>
    </lineage>
</organism>
<dbReference type="RefSeq" id="WP_247066752.1">
    <property type="nucleotide sequence ID" value="NZ_CP094848.1"/>
</dbReference>
<dbReference type="Pfam" id="PF02397">
    <property type="entry name" value="Bac_transf"/>
    <property type="match status" value="1"/>
</dbReference>
<keyword evidence="9" id="KW-0270">Exopolysaccharide synthesis</keyword>
<dbReference type="PANTHER" id="PTHR30576:SF4">
    <property type="entry name" value="UNDECAPRENYL-PHOSPHATE GALACTOSE PHOSPHOTRANSFERASE"/>
    <property type="match status" value="1"/>
</dbReference>
<name>A0AAW5EPI9_NOVHA</name>
<dbReference type="GO" id="GO:0005886">
    <property type="term" value="C:plasma membrane"/>
    <property type="evidence" value="ECO:0007669"/>
    <property type="project" value="UniProtKB-SubCell"/>
</dbReference>
<keyword evidence="8 10" id="KW-0472">Membrane</keyword>
<evidence type="ECO:0000256" key="10">
    <source>
        <dbReference type="SAM" id="Phobius"/>
    </source>
</evidence>
<feature type="transmembrane region" description="Helical" evidence="10">
    <location>
        <begin position="108"/>
        <end position="127"/>
    </location>
</feature>
<evidence type="ECO:0000256" key="8">
    <source>
        <dbReference type="ARBA" id="ARBA00023136"/>
    </source>
</evidence>
<reference evidence="12" key="1">
    <citation type="journal article" date="2021" name="Polymers (Basel)">
        <title>Highly Stretchable Bacterial Cellulose Produced by Komagataeibacter hansenii SI1.</title>
        <authorList>
            <person name="Cielecka I."/>
            <person name="Ryngajllo M."/>
            <person name="Maniukiewicz W."/>
            <person name="Bielecki S."/>
        </authorList>
    </citation>
    <scope>NUCLEOTIDE SEQUENCE</scope>
    <source>
        <strain evidence="12">SI1</strain>
    </source>
</reference>
<evidence type="ECO:0000313" key="13">
    <source>
        <dbReference type="Proteomes" id="UP001202887"/>
    </source>
</evidence>
<accession>A0AAW5EPI9</accession>
<evidence type="ECO:0000256" key="6">
    <source>
        <dbReference type="ARBA" id="ARBA00022692"/>
    </source>
</evidence>
<dbReference type="Proteomes" id="UP001202887">
    <property type="component" value="Unassembled WGS sequence"/>
</dbReference>
<dbReference type="NCBIfam" id="TIGR03025">
    <property type="entry name" value="EPS_sugtrans"/>
    <property type="match status" value="1"/>
</dbReference>
<proteinExistence type="inferred from homology"/>
<gene>
    <name evidence="12" type="primary">wbaP</name>
    <name evidence="12" type="ORF">K1W68_06840</name>
</gene>
<dbReference type="AlphaFoldDB" id="A0AAW5EPI9"/>
<keyword evidence="5" id="KW-0808">Transferase</keyword>
<evidence type="ECO:0000313" key="12">
    <source>
        <dbReference type="EMBL" id="MCJ8353703.1"/>
    </source>
</evidence>
<feature type="transmembrane region" description="Helical" evidence="10">
    <location>
        <begin position="79"/>
        <end position="96"/>
    </location>
</feature>
<evidence type="ECO:0000256" key="4">
    <source>
        <dbReference type="ARBA" id="ARBA00022475"/>
    </source>
</evidence>
<comment type="similarity">
    <text evidence="3">Belongs to the bacterial sugar transferase family.</text>
</comment>
<feature type="domain" description="Bacterial sugar transferase" evidence="11">
    <location>
        <begin position="291"/>
        <end position="481"/>
    </location>
</feature>
<evidence type="ECO:0000256" key="3">
    <source>
        <dbReference type="ARBA" id="ARBA00006464"/>
    </source>
</evidence>
<dbReference type="GO" id="GO:0016780">
    <property type="term" value="F:phosphotransferase activity, for other substituted phosphate groups"/>
    <property type="evidence" value="ECO:0007669"/>
    <property type="project" value="TreeGrafter"/>
</dbReference>
<dbReference type="PANTHER" id="PTHR30576">
    <property type="entry name" value="COLANIC BIOSYNTHESIS UDP-GLUCOSE LIPID CARRIER TRANSFERASE"/>
    <property type="match status" value="1"/>
</dbReference>
<dbReference type="EMBL" id="JAIBCX010000013">
    <property type="protein sequence ID" value="MCJ8353703.1"/>
    <property type="molecule type" value="Genomic_DNA"/>
</dbReference>
<keyword evidence="4" id="KW-1003">Cell membrane</keyword>
<evidence type="ECO:0000256" key="7">
    <source>
        <dbReference type="ARBA" id="ARBA00022989"/>
    </source>
</evidence>
<feature type="transmembrane region" description="Helical" evidence="10">
    <location>
        <begin position="133"/>
        <end position="151"/>
    </location>
</feature>
<dbReference type="GO" id="GO:0000271">
    <property type="term" value="P:polysaccharide biosynthetic process"/>
    <property type="evidence" value="ECO:0007669"/>
    <property type="project" value="UniProtKB-KW"/>
</dbReference>
<keyword evidence="7 10" id="KW-1133">Transmembrane helix</keyword>
<dbReference type="InterPro" id="IPR003362">
    <property type="entry name" value="Bact_transf"/>
</dbReference>
<reference evidence="12" key="2">
    <citation type="submission" date="2022-03" db="EMBL/GenBank/DDBJ databases">
        <authorList>
            <person name="Ryngajllo M."/>
            <person name="Jacek P."/>
            <person name="Kubiak K."/>
        </authorList>
    </citation>
    <scope>NUCLEOTIDE SEQUENCE</scope>
    <source>
        <strain evidence="12">SI1</strain>
    </source>
</reference>
<evidence type="ECO:0000259" key="11">
    <source>
        <dbReference type="Pfam" id="PF02397"/>
    </source>
</evidence>
<keyword evidence="6 10" id="KW-0812">Transmembrane</keyword>
<dbReference type="NCBIfam" id="TIGR03022">
    <property type="entry name" value="WbaP_sugtrans"/>
    <property type="match status" value="1"/>
</dbReference>
<protein>
    <submittedName>
        <fullName evidence="12">Undecaprenyl-phosphate galactose phosphotransferase WbaP</fullName>
    </submittedName>
</protein>
<dbReference type="InterPro" id="IPR017475">
    <property type="entry name" value="EPS_sugar_tfrase"/>
</dbReference>
<comment type="caution">
    <text evidence="12">The sequence shown here is derived from an EMBL/GenBank/DDBJ whole genome shotgun (WGS) entry which is preliminary data.</text>
</comment>
<sequence>MDTHLSPAAVGPIPAAIPRSDAPLGEVEGIHTPTIQLRHIHFSCTTGLIAADCAAFSLCLAIEEMFFPKNIHYMELENVFFLSCAMLVVMIGYFTYQRHYTDRPPFWNEVAQIVMAAAMAGMVVFVLSWPDTHVLSALFPFMLFPFVDVALRQITKRVLHAMGLWRIPVLLAGEPEDCGRAIEIFSSERFPGLRSVGCIPPSRLLHMSGTHLHRMLLARHGAARLLLVMDVHDGDGRRVVEHVTRTRLPFSLMPSMHGLPLDHGCQAYFSHDAMMMTFRNNLDRPVHRAMKVALDLFIASLVLVAIFPLLALVYALVRIDGGPAIFGHMRIGHNGRPFRCLKFRTMAVNSDAILADILAHDPQAAAEWASTRKLTSDPRITPIGRLLRKTSLDELPQIFNVLRLEMSLVGPRPIVMAEEVHYGEDMEYYMAIRPGITGLWQVSGRSDTSYTRRVQLDNWYVRNWSLWRDVVILVKTVPAVLAQKGAR</sequence>
<comment type="subcellular location">
    <subcellularLocation>
        <location evidence="2">Cell membrane</location>
    </subcellularLocation>
    <subcellularLocation>
        <location evidence="1">Membrane</location>
        <topology evidence="1">Multi-pass membrane protein</topology>
    </subcellularLocation>
</comment>